<reference evidence="2" key="1">
    <citation type="submission" date="2023-11" db="EMBL/GenBank/DDBJ databases">
        <title>Genome assemblies of two species of porcelain crab, Petrolisthes cinctipes and Petrolisthes manimaculis (Anomura: Porcellanidae).</title>
        <authorList>
            <person name="Angst P."/>
        </authorList>
    </citation>
    <scope>NUCLEOTIDE SEQUENCE</scope>
    <source>
        <strain evidence="2">PB745_02</strain>
        <tissue evidence="2">Gill</tissue>
    </source>
</reference>
<gene>
    <name evidence="2" type="ORF">Pmani_019204</name>
</gene>
<comment type="caution">
    <text evidence="2">The sequence shown here is derived from an EMBL/GenBank/DDBJ whole genome shotgun (WGS) entry which is preliminary data.</text>
</comment>
<sequence>MWKLAQGHWILDTSSNQLAKRAPQGECMEAPRGAHTHRPGEKGTKMINILWAEEILRVNGYQDSSNGGTHHILKKKKNHVQMG</sequence>
<name>A0AAE1PK23_9EUCA</name>
<evidence type="ECO:0000313" key="2">
    <source>
        <dbReference type="EMBL" id="KAK4309146.1"/>
    </source>
</evidence>
<feature type="region of interest" description="Disordered" evidence="1">
    <location>
        <begin position="22"/>
        <end position="41"/>
    </location>
</feature>
<dbReference type="EMBL" id="JAWZYT010001794">
    <property type="protein sequence ID" value="KAK4309146.1"/>
    <property type="molecule type" value="Genomic_DNA"/>
</dbReference>
<proteinExistence type="predicted"/>
<dbReference type="Proteomes" id="UP001292094">
    <property type="component" value="Unassembled WGS sequence"/>
</dbReference>
<protein>
    <submittedName>
        <fullName evidence="2">Uncharacterized protein</fullName>
    </submittedName>
</protein>
<feature type="region of interest" description="Disordered" evidence="1">
    <location>
        <begin position="63"/>
        <end position="83"/>
    </location>
</feature>
<evidence type="ECO:0000256" key="1">
    <source>
        <dbReference type="SAM" id="MobiDB-lite"/>
    </source>
</evidence>
<accession>A0AAE1PK23</accession>
<evidence type="ECO:0000313" key="3">
    <source>
        <dbReference type="Proteomes" id="UP001292094"/>
    </source>
</evidence>
<feature type="compositionally biased region" description="Basic residues" evidence="1">
    <location>
        <begin position="71"/>
        <end position="83"/>
    </location>
</feature>
<keyword evidence="3" id="KW-1185">Reference proteome</keyword>
<organism evidence="2 3">
    <name type="scientific">Petrolisthes manimaculis</name>
    <dbReference type="NCBI Taxonomy" id="1843537"/>
    <lineage>
        <taxon>Eukaryota</taxon>
        <taxon>Metazoa</taxon>
        <taxon>Ecdysozoa</taxon>
        <taxon>Arthropoda</taxon>
        <taxon>Crustacea</taxon>
        <taxon>Multicrustacea</taxon>
        <taxon>Malacostraca</taxon>
        <taxon>Eumalacostraca</taxon>
        <taxon>Eucarida</taxon>
        <taxon>Decapoda</taxon>
        <taxon>Pleocyemata</taxon>
        <taxon>Anomura</taxon>
        <taxon>Galatheoidea</taxon>
        <taxon>Porcellanidae</taxon>
        <taxon>Petrolisthes</taxon>
    </lineage>
</organism>
<dbReference type="AlphaFoldDB" id="A0AAE1PK23"/>